<evidence type="ECO:0000313" key="3">
    <source>
        <dbReference type="Proteomes" id="UP000034491"/>
    </source>
</evidence>
<proteinExistence type="predicted"/>
<accession>A0A0M2R6D6</accession>
<comment type="caution">
    <text evidence="2">The sequence shown here is derived from an EMBL/GenBank/DDBJ whole genome shotgun (WGS) entry which is preliminary data.</text>
</comment>
<dbReference type="RefSeq" id="WP_046504951.1">
    <property type="nucleotide sequence ID" value="NZ_LANI01000004.1"/>
</dbReference>
<protein>
    <submittedName>
        <fullName evidence="2">Uncharacterized protein</fullName>
    </submittedName>
</protein>
<keyword evidence="1" id="KW-1133">Transmembrane helix</keyword>
<sequence>MWKHHFIISGVLILLAIPIYLMDKHFLKPSQGSFIALDFRGILALGYLILLVLHLSFSTAWLYFGKDVSLPRAHLISFPVSIVLLAVVSYGAIIFFESAERRQRAAILENRKNLYDVISLKEWWYAPNADHPEEVYVKLTFGKKGRFAATIEGWEEGEYGEQIFVGSLDHQIKVEKGETVTAILKVKHYNPGDVKDIRIFFYLFDKDVGSSVMDLSKFYFDNPKSQGNGKDFYEQLPPPSPM</sequence>
<keyword evidence="1" id="KW-0472">Membrane</keyword>
<organism evidence="2 3">
    <name type="scientific">Kiloniella litopenaei</name>
    <dbReference type="NCBI Taxonomy" id="1549748"/>
    <lineage>
        <taxon>Bacteria</taxon>
        <taxon>Pseudomonadati</taxon>
        <taxon>Pseudomonadota</taxon>
        <taxon>Alphaproteobacteria</taxon>
        <taxon>Rhodospirillales</taxon>
        <taxon>Kiloniellaceae</taxon>
        <taxon>Kiloniella</taxon>
    </lineage>
</organism>
<keyword evidence="3" id="KW-1185">Reference proteome</keyword>
<evidence type="ECO:0000313" key="2">
    <source>
        <dbReference type="EMBL" id="KKJ77457.1"/>
    </source>
</evidence>
<feature type="transmembrane region" description="Helical" evidence="1">
    <location>
        <begin position="6"/>
        <end position="22"/>
    </location>
</feature>
<dbReference type="Proteomes" id="UP000034491">
    <property type="component" value="Unassembled WGS sequence"/>
</dbReference>
<name>A0A0M2R6D6_9PROT</name>
<dbReference type="OrthoDB" id="8481081at2"/>
<feature type="transmembrane region" description="Helical" evidence="1">
    <location>
        <begin position="76"/>
        <end position="96"/>
    </location>
</feature>
<feature type="transmembrane region" description="Helical" evidence="1">
    <location>
        <begin position="42"/>
        <end position="64"/>
    </location>
</feature>
<dbReference type="EMBL" id="LANI01000004">
    <property type="protein sequence ID" value="KKJ77457.1"/>
    <property type="molecule type" value="Genomic_DNA"/>
</dbReference>
<gene>
    <name evidence="2" type="ORF">WH95_07085</name>
</gene>
<dbReference type="AlphaFoldDB" id="A0A0M2R6D6"/>
<evidence type="ECO:0000256" key="1">
    <source>
        <dbReference type="SAM" id="Phobius"/>
    </source>
</evidence>
<keyword evidence="1" id="KW-0812">Transmembrane</keyword>
<reference evidence="2 3" key="1">
    <citation type="submission" date="2015-03" db="EMBL/GenBank/DDBJ databases">
        <title>Genome sequence of Kiloniella sp. P1-1, isolated from the gut microflora of Pacific white shrimp, Penaeus vannamei.</title>
        <authorList>
            <person name="Shao Z."/>
            <person name="Wang L."/>
            <person name="Li X."/>
        </authorList>
    </citation>
    <scope>NUCLEOTIDE SEQUENCE [LARGE SCALE GENOMIC DNA]</scope>
    <source>
        <strain evidence="2 3">P1-1</strain>
    </source>
</reference>